<evidence type="ECO:0000256" key="4">
    <source>
        <dbReference type="ARBA" id="ARBA00022605"/>
    </source>
</evidence>
<evidence type="ECO:0000256" key="2">
    <source>
        <dbReference type="ARBA" id="ARBA00005135"/>
    </source>
</evidence>
<evidence type="ECO:0000256" key="7">
    <source>
        <dbReference type="ARBA" id="ARBA00022842"/>
    </source>
</evidence>
<name>A0A516V7J8_9GAMM</name>
<dbReference type="NCBIfam" id="TIGR01488">
    <property type="entry name" value="HAD-SF-IB"/>
    <property type="match status" value="1"/>
</dbReference>
<reference evidence="11 12" key="1">
    <citation type="submission" date="2019-07" db="EMBL/GenBank/DDBJ databases">
        <title>Lysobacter weifangensis sp. nov., isolated from bensulfuron-methyl contaminated farmland soil.</title>
        <authorList>
            <person name="Zhao H."/>
        </authorList>
    </citation>
    <scope>NUCLEOTIDE SEQUENCE [LARGE SCALE GENOMIC DNA]</scope>
    <source>
        <strain evidence="11 12">CC-Bw-6</strain>
    </source>
</reference>
<keyword evidence="12" id="KW-1185">Reference proteome</keyword>
<dbReference type="PANTHER" id="PTHR43344:SF2">
    <property type="entry name" value="PHOSPHOSERINE PHOSPHATASE"/>
    <property type="match status" value="1"/>
</dbReference>
<dbReference type="InterPro" id="IPR023214">
    <property type="entry name" value="HAD_sf"/>
</dbReference>
<evidence type="ECO:0000256" key="3">
    <source>
        <dbReference type="ARBA" id="ARBA00012640"/>
    </source>
</evidence>
<comment type="pathway">
    <text evidence="2">Amino-acid biosynthesis; L-serine biosynthesis; L-serine from 3-phospho-D-glycerate: step 3/3.</text>
</comment>
<evidence type="ECO:0000256" key="1">
    <source>
        <dbReference type="ARBA" id="ARBA00001946"/>
    </source>
</evidence>
<dbReference type="AlphaFoldDB" id="A0A516V7J8"/>
<keyword evidence="7" id="KW-0460">Magnesium</keyword>
<evidence type="ECO:0000256" key="9">
    <source>
        <dbReference type="ARBA" id="ARBA00048138"/>
    </source>
</evidence>
<keyword evidence="8" id="KW-0718">Serine biosynthesis</keyword>
<dbReference type="GO" id="GO:0036424">
    <property type="term" value="F:L-phosphoserine phosphatase activity"/>
    <property type="evidence" value="ECO:0007669"/>
    <property type="project" value="TreeGrafter"/>
</dbReference>
<keyword evidence="4" id="KW-0028">Amino-acid biosynthesis</keyword>
<sequence length="200" mass="21585">MNRTAYCFDLDGTLTTVEILPCIAAELGISEEIATLTRITMEGLLTFEESLRLRVAILGQVPLQTVHGIINDIQVDPRLSAFIQSRPDQCFVVTGNLDIWVNQLIERIGCGGHTSLATAKNGVISLRHILDKGEAVKSIRNRGFDRVIAIGDGSNDVPMFRAADTAIAFGGTHSPMPAAIAESNFVVHDGDALCKLLNTL</sequence>
<evidence type="ECO:0000256" key="10">
    <source>
        <dbReference type="ARBA" id="ARBA00048523"/>
    </source>
</evidence>
<organism evidence="11 12">
    <name type="scientific">Pseudoluteimonas lycopersici</name>
    <dbReference type="NCBI Taxonomy" id="1324796"/>
    <lineage>
        <taxon>Bacteria</taxon>
        <taxon>Pseudomonadati</taxon>
        <taxon>Pseudomonadota</taxon>
        <taxon>Gammaproteobacteria</taxon>
        <taxon>Lysobacterales</taxon>
        <taxon>Lysobacteraceae</taxon>
        <taxon>Pseudoluteimonas</taxon>
    </lineage>
</organism>
<dbReference type="Pfam" id="PF12710">
    <property type="entry name" value="HAD"/>
    <property type="match status" value="1"/>
</dbReference>
<evidence type="ECO:0000313" key="11">
    <source>
        <dbReference type="EMBL" id="QDQ74516.1"/>
    </source>
</evidence>
<dbReference type="InterPro" id="IPR036412">
    <property type="entry name" value="HAD-like_sf"/>
</dbReference>
<evidence type="ECO:0000313" key="12">
    <source>
        <dbReference type="Proteomes" id="UP000315891"/>
    </source>
</evidence>
<dbReference type="PANTHER" id="PTHR43344">
    <property type="entry name" value="PHOSPHOSERINE PHOSPHATASE"/>
    <property type="match status" value="1"/>
</dbReference>
<dbReference type="Gene3D" id="3.40.50.1000">
    <property type="entry name" value="HAD superfamily/HAD-like"/>
    <property type="match status" value="1"/>
</dbReference>
<accession>A0A516V7J8</accession>
<dbReference type="OrthoDB" id="3180855at2"/>
<dbReference type="Proteomes" id="UP000315891">
    <property type="component" value="Chromosome"/>
</dbReference>
<keyword evidence="5" id="KW-0479">Metal-binding</keyword>
<comment type="cofactor">
    <cofactor evidence="1">
        <name>Mg(2+)</name>
        <dbReference type="ChEBI" id="CHEBI:18420"/>
    </cofactor>
</comment>
<proteinExistence type="predicted"/>
<dbReference type="SUPFAM" id="SSF56784">
    <property type="entry name" value="HAD-like"/>
    <property type="match status" value="1"/>
</dbReference>
<gene>
    <name evidence="11" type="ORF">FNZ56_11810</name>
</gene>
<dbReference type="GO" id="GO:0006564">
    <property type="term" value="P:L-serine biosynthetic process"/>
    <property type="evidence" value="ECO:0007669"/>
    <property type="project" value="UniProtKB-KW"/>
</dbReference>
<evidence type="ECO:0000256" key="6">
    <source>
        <dbReference type="ARBA" id="ARBA00022801"/>
    </source>
</evidence>
<dbReference type="RefSeq" id="WP_143880025.1">
    <property type="nucleotide sequence ID" value="NZ_BAABLZ010000001.1"/>
</dbReference>
<evidence type="ECO:0000256" key="5">
    <source>
        <dbReference type="ARBA" id="ARBA00022723"/>
    </source>
</evidence>
<dbReference type="EMBL" id="CP041742">
    <property type="protein sequence ID" value="QDQ74516.1"/>
    <property type="molecule type" value="Genomic_DNA"/>
</dbReference>
<evidence type="ECO:0000256" key="8">
    <source>
        <dbReference type="ARBA" id="ARBA00023299"/>
    </source>
</evidence>
<dbReference type="GO" id="GO:0000287">
    <property type="term" value="F:magnesium ion binding"/>
    <property type="evidence" value="ECO:0007669"/>
    <property type="project" value="TreeGrafter"/>
</dbReference>
<protein>
    <recommendedName>
        <fullName evidence="3">phosphoserine phosphatase</fullName>
        <ecNumber evidence="3">3.1.3.3</ecNumber>
    </recommendedName>
</protein>
<dbReference type="EC" id="3.1.3.3" evidence="3"/>
<comment type="catalytic activity">
    <reaction evidence="10">
        <text>O-phospho-D-serine + H2O = D-serine + phosphate</text>
        <dbReference type="Rhea" id="RHEA:24873"/>
        <dbReference type="ChEBI" id="CHEBI:15377"/>
        <dbReference type="ChEBI" id="CHEBI:35247"/>
        <dbReference type="ChEBI" id="CHEBI:43474"/>
        <dbReference type="ChEBI" id="CHEBI:58680"/>
        <dbReference type="EC" id="3.1.3.3"/>
    </reaction>
</comment>
<keyword evidence="6" id="KW-0378">Hydrolase</keyword>
<dbReference type="InterPro" id="IPR050582">
    <property type="entry name" value="HAD-like_SerB"/>
</dbReference>
<dbReference type="GO" id="GO:0005737">
    <property type="term" value="C:cytoplasm"/>
    <property type="evidence" value="ECO:0007669"/>
    <property type="project" value="TreeGrafter"/>
</dbReference>
<comment type="catalytic activity">
    <reaction evidence="9">
        <text>O-phospho-L-serine + H2O = L-serine + phosphate</text>
        <dbReference type="Rhea" id="RHEA:21208"/>
        <dbReference type="ChEBI" id="CHEBI:15377"/>
        <dbReference type="ChEBI" id="CHEBI:33384"/>
        <dbReference type="ChEBI" id="CHEBI:43474"/>
        <dbReference type="ChEBI" id="CHEBI:57524"/>
        <dbReference type="EC" id="3.1.3.3"/>
    </reaction>
</comment>